<dbReference type="OrthoDB" id="9757969at2"/>
<reference evidence="2 3" key="1">
    <citation type="journal article" date="2018" name="Int. J. Syst. Evol. Microbiol.">
        <title>Mesosutterella multiformis gen. nov., sp. nov., a member of the family Sutterellaceae and Sutterella megalosphaeroides sp. nov., isolated from human faeces.</title>
        <authorList>
            <person name="Sakamoto M."/>
            <person name="Ikeyama N."/>
            <person name="Kunihiro T."/>
            <person name="Iino T."/>
            <person name="Yuki M."/>
            <person name="Ohkuma M."/>
        </authorList>
    </citation>
    <scope>NUCLEOTIDE SEQUENCE [LARGE SCALE GENOMIC DNA]</scope>
    <source>
        <strain evidence="2 3">4NBBH2</strain>
    </source>
</reference>
<evidence type="ECO:0000256" key="1">
    <source>
        <dbReference type="SAM" id="MobiDB-lite"/>
    </source>
</evidence>
<proteinExistence type="predicted"/>
<sequence length="1306" mass="137811">MMKLNRLSKVAIGVAAACGVYSAIGFWGVSAGLKWAASSPVSDILGRKVSIQEVKFNPWTLELSAKGVEMAGRDASDQPVSIGSLYTNMAGFSSLTRFGVVLDELKVDHVSGLLSIDENGKTNFQDIIDNINRRFPPTEEKSKEPFRFSLNNISLTNSDFHIVVPSHHVDEKLTEINLGLPFIGSIGTDRDIYVKPELTLKDNGTPFELHGESLPFKNTKATRVHLALDGYDLPHLGAMLPLDMDVTSGTLKLNADITFAQGVDGGKNTILVDFTGNADDFAAAMRGSEAKTNAIAFKSLKIDQGSVDVIGRTATVNGITLESPTIALERLADGSIAWAKVAGTSDKAEPPKTDDAKADEKKPEDTTPAFAWTVKNAAITDGTLRFIDHAAHDARIDASALNATAENVTMIPGQTTNFDLSAKILDGSLKTNGSLDISALKGKASVDAQNLNLDRISGYAELAGLTIASRATAKVDAEYSLMEEKPSVSAGGTLNLKNFALTKKGESPLSVKADNARAESFKALYDGDVSLDLGKLALAKPAVELPKSSFSAGFGGIDAQNFSLGWKGKDEALSLGARTLALATPEIHAGSFSGKAGRLSGNTVKVGWNGKQDTVTFDGGKVRAEKTDLTAGNFKSTITDSNAAKLAVNWNGKKELLGVTSQTTGLAGIDFKADPVTGGSTAVNAQALSLSVVTREDGGVSVKAADVNSKGTRLQVAGGTPVKLAVGTLDVKKSALDIKKALAFTGSSVSAGDIQSTVDLLNFNTGHADINSISFTRDSDMSLKVASANLSKAQVISPVNAAKVSTLSDTVSASNLDWKSGASGHANLAFLNINSTAFEISGGKSKFGRVDRTTVTGVEAPATGTIRVSAVEIAKPRMMLSRDAKGNLDIDPLLGKRKAATEAKKVQAVVKQKVEEAKKKAGVSASQPIRIGEFRVTDGGFSFVDNSIKPAGQFRFADLNTTVKPVAIGGENTPSSLTMTGVVNGVSKINVTGSGSPFVDKGKLTAKGTISAVSMPFFSPYTVHYVSYPIQKGNLTIKSDITLKDKTFLDVDNHILIEQLAWGDYIPNDTSTSLPVTLATALLTDGQGNIEFDLPISGNLADPEFSFSSLILTGLENLIIKVVAAPVNLLASIGNLALGGSSSSAAAFVPYMSGSGHMTADQQKSTLAQITKALKDNPKMKVEITPVVSVKGDDNALHQNTYRGLLKIVQSTLPEAERSREKAVDALYALQFPNDKASHTLEEKEAKLYTAVQPDESNLHNLADWRSRNLSKALAEAGIADKRIFITAPEMDKKGNLGGVKIKFIK</sequence>
<organism evidence="2 3">
    <name type="scientific">Mesosutterella multiformis</name>
    <dbReference type="NCBI Taxonomy" id="2259133"/>
    <lineage>
        <taxon>Bacteria</taxon>
        <taxon>Pseudomonadati</taxon>
        <taxon>Pseudomonadota</taxon>
        <taxon>Betaproteobacteria</taxon>
        <taxon>Burkholderiales</taxon>
        <taxon>Sutterellaceae</taxon>
        <taxon>Mesosutterella</taxon>
    </lineage>
</organism>
<evidence type="ECO:0008006" key="4">
    <source>
        <dbReference type="Google" id="ProtNLM"/>
    </source>
</evidence>
<evidence type="ECO:0000313" key="2">
    <source>
        <dbReference type="EMBL" id="GBO92998.1"/>
    </source>
</evidence>
<feature type="compositionally biased region" description="Basic and acidic residues" evidence="1">
    <location>
        <begin position="346"/>
        <end position="365"/>
    </location>
</feature>
<dbReference type="Proteomes" id="UP000266091">
    <property type="component" value="Unassembled WGS sequence"/>
</dbReference>
<gene>
    <name evidence="2" type="ORF">MESMUL_03520</name>
</gene>
<dbReference type="InterPro" id="IPR008023">
    <property type="entry name" value="DUF748"/>
</dbReference>
<keyword evidence="3" id="KW-1185">Reference proteome</keyword>
<accession>A0A388S9R4</accession>
<dbReference type="Pfam" id="PF05359">
    <property type="entry name" value="DUF748"/>
    <property type="match status" value="2"/>
</dbReference>
<evidence type="ECO:0000313" key="3">
    <source>
        <dbReference type="Proteomes" id="UP000266091"/>
    </source>
</evidence>
<dbReference type="EMBL" id="BGZJ01000001">
    <property type="protein sequence ID" value="GBO92998.1"/>
    <property type="molecule type" value="Genomic_DNA"/>
</dbReference>
<name>A0A388S9R4_9BURK</name>
<comment type="caution">
    <text evidence="2">The sequence shown here is derived from an EMBL/GenBank/DDBJ whole genome shotgun (WGS) entry which is preliminary data.</text>
</comment>
<dbReference type="RefSeq" id="WP_116269476.1">
    <property type="nucleotide sequence ID" value="NZ_BGZJ01000001.1"/>
</dbReference>
<feature type="region of interest" description="Disordered" evidence="1">
    <location>
        <begin position="342"/>
        <end position="366"/>
    </location>
</feature>
<protein>
    <recommendedName>
        <fullName evidence="4">DUF748 domain-containing protein</fullName>
    </recommendedName>
</protein>